<name>A0A7W8D1M1_9FIRM</name>
<dbReference type="Gene3D" id="1.10.260.40">
    <property type="entry name" value="lambda repressor-like DNA-binding domains"/>
    <property type="match status" value="1"/>
</dbReference>
<dbReference type="EMBL" id="JACHHD010000003">
    <property type="protein sequence ID" value="MBB5184353.1"/>
    <property type="molecule type" value="Genomic_DNA"/>
</dbReference>
<dbReference type="RefSeq" id="WP_183374268.1">
    <property type="nucleotide sequence ID" value="NZ_JACHHD010000003.1"/>
</dbReference>
<dbReference type="Pfam" id="PF01381">
    <property type="entry name" value="HTH_3"/>
    <property type="match status" value="1"/>
</dbReference>
<dbReference type="CDD" id="cd00093">
    <property type="entry name" value="HTH_XRE"/>
    <property type="match status" value="1"/>
</dbReference>
<feature type="domain" description="HTH cro/C1-type" evidence="2">
    <location>
        <begin position="7"/>
        <end position="61"/>
    </location>
</feature>
<protein>
    <submittedName>
        <fullName evidence="3">Transcriptional regulator with XRE-family HTH domain</fullName>
    </submittedName>
</protein>
<dbReference type="GO" id="GO:0003677">
    <property type="term" value="F:DNA binding"/>
    <property type="evidence" value="ECO:0007669"/>
    <property type="project" value="UniProtKB-KW"/>
</dbReference>
<evidence type="ECO:0000313" key="3">
    <source>
        <dbReference type="EMBL" id="MBB5184353.1"/>
    </source>
</evidence>
<evidence type="ECO:0000256" key="1">
    <source>
        <dbReference type="ARBA" id="ARBA00023125"/>
    </source>
</evidence>
<dbReference type="PANTHER" id="PTHR46558">
    <property type="entry name" value="TRACRIPTIONAL REGULATORY PROTEIN-RELATED-RELATED"/>
    <property type="match status" value="1"/>
</dbReference>
<accession>A0A7W8D1M1</accession>
<dbReference type="SUPFAM" id="SSF47413">
    <property type="entry name" value="lambda repressor-like DNA-binding domains"/>
    <property type="match status" value="1"/>
</dbReference>
<dbReference type="PANTHER" id="PTHR46558:SF11">
    <property type="entry name" value="HTH-TYPE TRANSCRIPTIONAL REGULATOR XRE"/>
    <property type="match status" value="1"/>
</dbReference>
<gene>
    <name evidence="3" type="ORF">HNQ43_000391</name>
</gene>
<dbReference type="PROSITE" id="PS50943">
    <property type="entry name" value="HTH_CROC1"/>
    <property type="match status" value="1"/>
</dbReference>
<dbReference type="InterPro" id="IPR001387">
    <property type="entry name" value="Cro/C1-type_HTH"/>
</dbReference>
<dbReference type="Proteomes" id="UP000521313">
    <property type="component" value="Unassembled WGS sequence"/>
</dbReference>
<evidence type="ECO:0000313" key="4">
    <source>
        <dbReference type="Proteomes" id="UP000521313"/>
    </source>
</evidence>
<keyword evidence="1" id="KW-0238">DNA-binding</keyword>
<dbReference type="SMART" id="SM00530">
    <property type="entry name" value="HTH_XRE"/>
    <property type="match status" value="1"/>
</dbReference>
<dbReference type="InterPro" id="IPR010982">
    <property type="entry name" value="Lambda_DNA-bd_dom_sf"/>
</dbReference>
<dbReference type="AlphaFoldDB" id="A0A7W8D1M1"/>
<evidence type="ECO:0000259" key="2">
    <source>
        <dbReference type="PROSITE" id="PS50943"/>
    </source>
</evidence>
<reference evidence="3 4" key="1">
    <citation type="submission" date="2020-08" db="EMBL/GenBank/DDBJ databases">
        <title>Genomic Encyclopedia of Type Strains, Phase IV (KMG-IV): sequencing the most valuable type-strain genomes for metagenomic binning, comparative biology and taxonomic classification.</title>
        <authorList>
            <person name="Goeker M."/>
        </authorList>
    </citation>
    <scope>NUCLEOTIDE SEQUENCE [LARGE SCALE GENOMIC DNA]</scope>
    <source>
        <strain evidence="3 4">DSM 26963</strain>
    </source>
</reference>
<proteinExistence type="predicted"/>
<sequence length="184" mass="20766">MSFGENLKNVRKQRGITQEELAEILGVSRQAISKWESDNGYPETEKLLLLSKTLNISLDYLMNDASEMQKKEQTEEKSVVIAPSGKIAITTHDKQNVIVCHSVKSSKIMFPHKDEPEYILLGIDKVTFWGEHTTILGWYATLEDVEKEIREIAEGISIGEGAYNLKYNADVEISGFFGTPKIKK</sequence>
<organism evidence="3 4">
    <name type="scientific">Faecalicoccus acidiformans</name>
    <dbReference type="NCBI Taxonomy" id="915173"/>
    <lineage>
        <taxon>Bacteria</taxon>
        <taxon>Bacillati</taxon>
        <taxon>Bacillota</taxon>
        <taxon>Erysipelotrichia</taxon>
        <taxon>Erysipelotrichales</taxon>
        <taxon>Erysipelotrichaceae</taxon>
        <taxon>Faecalicoccus</taxon>
    </lineage>
</organism>
<comment type="caution">
    <text evidence="3">The sequence shown here is derived from an EMBL/GenBank/DDBJ whole genome shotgun (WGS) entry which is preliminary data.</text>
</comment>